<proteinExistence type="predicted"/>
<organism evidence="1 2">
    <name type="scientific">Paenibacillus marchantiophytorum</name>
    <dbReference type="NCBI Taxonomy" id="1619310"/>
    <lineage>
        <taxon>Bacteria</taxon>
        <taxon>Bacillati</taxon>
        <taxon>Bacillota</taxon>
        <taxon>Bacilli</taxon>
        <taxon>Bacillales</taxon>
        <taxon>Paenibacillaceae</taxon>
        <taxon>Paenibacillus</taxon>
    </lineage>
</organism>
<protein>
    <recommendedName>
        <fullName evidence="3">WYL domain-containing protein</fullName>
    </recommendedName>
</protein>
<gene>
    <name evidence="1" type="ORF">GCM10008018_62020</name>
</gene>
<reference evidence="2" key="1">
    <citation type="journal article" date="2019" name="Int. J. Syst. Evol. Microbiol.">
        <title>The Global Catalogue of Microorganisms (GCM) 10K type strain sequencing project: providing services to taxonomists for standard genome sequencing and annotation.</title>
        <authorList>
            <consortium name="The Broad Institute Genomics Platform"/>
            <consortium name="The Broad Institute Genome Sequencing Center for Infectious Disease"/>
            <person name="Wu L."/>
            <person name="Ma J."/>
        </authorList>
    </citation>
    <scope>NUCLEOTIDE SEQUENCE [LARGE SCALE GENOMIC DNA]</scope>
    <source>
        <strain evidence="2">CGMCC 1.15043</strain>
    </source>
</reference>
<dbReference type="EMBL" id="BMHE01000053">
    <property type="protein sequence ID" value="GGA07910.1"/>
    <property type="molecule type" value="Genomic_DNA"/>
</dbReference>
<comment type="caution">
    <text evidence="1">The sequence shown here is derived from an EMBL/GenBank/DDBJ whole genome shotgun (WGS) entry which is preliminary data.</text>
</comment>
<dbReference type="Proteomes" id="UP000615455">
    <property type="component" value="Unassembled WGS sequence"/>
</dbReference>
<name>A0ABQ1FEA7_9BACL</name>
<sequence length="72" mass="8225">MLIRVRHRGEPPKDSRCVVEKRNVTLLHCSKSGEIILGLGNEIISWGSAKTARSYDISTLEFRKFRIQKQLG</sequence>
<evidence type="ECO:0000313" key="1">
    <source>
        <dbReference type="EMBL" id="GGA07910.1"/>
    </source>
</evidence>
<evidence type="ECO:0000313" key="2">
    <source>
        <dbReference type="Proteomes" id="UP000615455"/>
    </source>
</evidence>
<keyword evidence="2" id="KW-1185">Reference proteome</keyword>
<accession>A0ABQ1FEA7</accession>
<evidence type="ECO:0008006" key="3">
    <source>
        <dbReference type="Google" id="ProtNLM"/>
    </source>
</evidence>